<dbReference type="InterPro" id="IPR039165">
    <property type="entry name" value="CREBRF"/>
</dbReference>
<evidence type="ECO:0000313" key="2">
    <source>
        <dbReference type="Proteomes" id="UP000050795"/>
    </source>
</evidence>
<name>A0AA85KIW6_TRIRE</name>
<sequence length="762" mass="86157">MNLCELENMHTQIKCYTVGQLTTELTTPSFNQLKTEAVHGYPENHCNTSYHSCIFMDNNNNSNNNGTLTSLNTDNTFSHEINSSNNTYCNINQKFSHHGKHLQKHSHVNDQEVTPNYDYVNSDIPWTRYYADNLTNSVESYDHNVHTNNDCSNLPTENYLTSSYHYDHHAGSSQMHSLTTYSIMNGMESSYFTNDDHQHCLNGTVQSNDLNFLDFHNNYHEDRKPDVMSFMNTSTIVSDNNCINDSTVNASISSLSNQYCVSQGIVLGNLKSFNSMDQFNSVRCDWLSGQGSIEDNTNWQSSWKSSIEYDNQTNGQLYNQKSVTDEFKTFQCLSTETNSPITHNLNLSSGAYFWLYNSQCKGPKASPLINLTNRAIASNHCENSLENSAKDCVSNDYQDDIVSSSASSGVVQQLIHYPISPLSLPNYPLVVFEDPVQRRYDLVHCSKLRRGDGNDVTPNLMRLRSMGEELVHLNRHISAQGELISAGAMKIFDHSDINIDLKLIQDISGCISNTKVIEQAKREKNKLASKICRLKKKAFHEANKIKYLGLEIEYNELATVIVKLKEMITNSLRESLTPENTHYESLSQHLGNTEDEINKHKDKLSSLLSPEDVNMFGGKKTIKVYSNIPGSLFKEALEFYENTHITKTAGRMDMLVGEVLQNYSSSYSPGSGANGYIESSNNTYTSNKVYNTPLLQALTNSNVYYTNHDEEKSPDTRSSSTAFHESPEINKPNTFQKHIHQSTSTSRTNYPGPPPEFKLIYE</sequence>
<dbReference type="Proteomes" id="UP000050795">
    <property type="component" value="Unassembled WGS sequence"/>
</dbReference>
<dbReference type="GO" id="GO:0000981">
    <property type="term" value="F:DNA-binding transcription factor activity, RNA polymerase II-specific"/>
    <property type="evidence" value="ECO:0007669"/>
    <property type="project" value="TreeGrafter"/>
</dbReference>
<dbReference type="WBParaSite" id="TREG1_90080.1">
    <property type="protein sequence ID" value="TREG1_90080.1"/>
    <property type="gene ID" value="TREG1_90080"/>
</dbReference>
<reference evidence="2" key="1">
    <citation type="submission" date="2022-06" db="EMBL/GenBank/DDBJ databases">
        <authorList>
            <person name="Berger JAMES D."/>
            <person name="Berger JAMES D."/>
        </authorList>
    </citation>
    <scope>NUCLEOTIDE SEQUENCE [LARGE SCALE GENOMIC DNA]</scope>
</reference>
<dbReference type="GO" id="GO:0005634">
    <property type="term" value="C:nucleus"/>
    <property type="evidence" value="ECO:0007669"/>
    <property type="project" value="TreeGrafter"/>
</dbReference>
<feature type="compositionally biased region" description="Polar residues" evidence="1">
    <location>
        <begin position="731"/>
        <end position="749"/>
    </location>
</feature>
<dbReference type="AlphaFoldDB" id="A0AA85KIW6"/>
<dbReference type="GO" id="GO:0000977">
    <property type="term" value="F:RNA polymerase II transcription regulatory region sequence-specific DNA binding"/>
    <property type="evidence" value="ECO:0007669"/>
    <property type="project" value="TreeGrafter"/>
</dbReference>
<feature type="region of interest" description="Disordered" evidence="1">
    <location>
        <begin position="706"/>
        <end position="762"/>
    </location>
</feature>
<reference evidence="3" key="2">
    <citation type="submission" date="2023-11" db="UniProtKB">
        <authorList>
            <consortium name="WormBaseParasite"/>
        </authorList>
    </citation>
    <scope>IDENTIFICATION</scope>
</reference>
<organism evidence="2 3">
    <name type="scientific">Trichobilharzia regenti</name>
    <name type="common">Nasal bird schistosome</name>
    <dbReference type="NCBI Taxonomy" id="157069"/>
    <lineage>
        <taxon>Eukaryota</taxon>
        <taxon>Metazoa</taxon>
        <taxon>Spiralia</taxon>
        <taxon>Lophotrochozoa</taxon>
        <taxon>Platyhelminthes</taxon>
        <taxon>Trematoda</taxon>
        <taxon>Digenea</taxon>
        <taxon>Strigeidida</taxon>
        <taxon>Schistosomatoidea</taxon>
        <taxon>Schistosomatidae</taxon>
        <taxon>Trichobilharzia</taxon>
    </lineage>
</organism>
<dbReference type="PANTHER" id="PTHR21552:SF2">
    <property type="entry name" value="CREB3 REGULATORY FACTOR"/>
    <property type="match status" value="1"/>
</dbReference>
<evidence type="ECO:0000313" key="3">
    <source>
        <dbReference type="WBParaSite" id="TREG1_90080.1"/>
    </source>
</evidence>
<keyword evidence="2" id="KW-1185">Reference proteome</keyword>
<dbReference type="PANTHER" id="PTHR21552">
    <property type="entry name" value="ADULT RETINA PROTEIN"/>
    <property type="match status" value="1"/>
</dbReference>
<protein>
    <recommendedName>
        <fullName evidence="4">BZIP domain-containing protein</fullName>
    </recommendedName>
</protein>
<accession>A0AA85KIW6</accession>
<evidence type="ECO:0000256" key="1">
    <source>
        <dbReference type="SAM" id="MobiDB-lite"/>
    </source>
</evidence>
<evidence type="ECO:0008006" key="4">
    <source>
        <dbReference type="Google" id="ProtNLM"/>
    </source>
</evidence>
<dbReference type="GO" id="GO:0006986">
    <property type="term" value="P:response to unfolded protein"/>
    <property type="evidence" value="ECO:0007669"/>
    <property type="project" value="InterPro"/>
</dbReference>
<proteinExistence type="predicted"/>